<dbReference type="AlphaFoldDB" id="A0AAV1LCG8"/>
<evidence type="ECO:0000256" key="12">
    <source>
        <dbReference type="ARBA" id="ARBA00022833"/>
    </source>
</evidence>
<dbReference type="SUPFAM" id="SSF82199">
    <property type="entry name" value="SET domain"/>
    <property type="match status" value="1"/>
</dbReference>
<dbReference type="PANTHER" id="PTHR24404">
    <property type="entry name" value="ZINC FINGER PROTEIN"/>
    <property type="match status" value="1"/>
</dbReference>
<comment type="similarity">
    <text evidence="3">Belongs to the hunchback C2H2-type zinc-finger protein family.</text>
</comment>
<evidence type="ECO:0000256" key="10">
    <source>
        <dbReference type="ARBA" id="ARBA00022737"/>
    </source>
</evidence>
<keyword evidence="10" id="KW-0677">Repeat</keyword>
<dbReference type="PANTHER" id="PTHR24404:SF114">
    <property type="entry name" value="KLUMPFUSS, ISOFORM B-RELATED"/>
    <property type="match status" value="1"/>
</dbReference>
<evidence type="ECO:0000256" key="13">
    <source>
        <dbReference type="ARBA" id="ARBA00023125"/>
    </source>
</evidence>
<feature type="domain" description="SET" evidence="18">
    <location>
        <begin position="73"/>
        <end position="184"/>
    </location>
</feature>
<name>A0AAV1LCG8_9NEOP</name>
<dbReference type="FunFam" id="3.30.160.60:FF:000614">
    <property type="entry name" value="Zinc finger protein 142"/>
    <property type="match status" value="1"/>
</dbReference>
<organism evidence="19 20">
    <name type="scientific">Parnassius mnemosyne</name>
    <name type="common">clouded apollo</name>
    <dbReference type="NCBI Taxonomy" id="213953"/>
    <lineage>
        <taxon>Eukaryota</taxon>
        <taxon>Metazoa</taxon>
        <taxon>Ecdysozoa</taxon>
        <taxon>Arthropoda</taxon>
        <taxon>Hexapoda</taxon>
        <taxon>Insecta</taxon>
        <taxon>Pterygota</taxon>
        <taxon>Neoptera</taxon>
        <taxon>Endopterygota</taxon>
        <taxon>Lepidoptera</taxon>
        <taxon>Glossata</taxon>
        <taxon>Ditrysia</taxon>
        <taxon>Papilionoidea</taxon>
        <taxon>Papilionidae</taxon>
        <taxon>Parnassiinae</taxon>
        <taxon>Parnassini</taxon>
        <taxon>Parnassius</taxon>
        <taxon>Driopa</taxon>
    </lineage>
</organism>
<evidence type="ECO:0000256" key="2">
    <source>
        <dbReference type="ARBA" id="ARBA00004123"/>
    </source>
</evidence>
<dbReference type="GO" id="GO:0042054">
    <property type="term" value="F:histone methyltransferase activity"/>
    <property type="evidence" value="ECO:0007669"/>
    <property type="project" value="InterPro"/>
</dbReference>
<dbReference type="SUPFAM" id="SSF57667">
    <property type="entry name" value="beta-beta-alpha zinc fingers"/>
    <property type="match status" value="5"/>
</dbReference>
<dbReference type="FunFam" id="3.30.160.60:FF:000123">
    <property type="entry name" value="transcriptional repressor CTCF isoform X1"/>
    <property type="match status" value="1"/>
</dbReference>
<keyword evidence="13" id="KW-0238">DNA-binding</keyword>
<evidence type="ECO:0000256" key="14">
    <source>
        <dbReference type="ARBA" id="ARBA00023242"/>
    </source>
</evidence>
<dbReference type="EMBL" id="CAVLGL010000087">
    <property type="protein sequence ID" value="CAK1592024.1"/>
    <property type="molecule type" value="Genomic_DNA"/>
</dbReference>
<dbReference type="InterPro" id="IPR056438">
    <property type="entry name" value="Znf-C2H2_CTCF"/>
</dbReference>
<evidence type="ECO:0000256" key="9">
    <source>
        <dbReference type="ARBA" id="ARBA00022723"/>
    </source>
</evidence>
<dbReference type="GO" id="GO:0008170">
    <property type="term" value="F:N-methyltransferase activity"/>
    <property type="evidence" value="ECO:0007669"/>
    <property type="project" value="UniProtKB-ARBA"/>
</dbReference>
<feature type="domain" description="C2H2-type" evidence="17">
    <location>
        <begin position="385"/>
        <end position="412"/>
    </location>
</feature>
<dbReference type="GO" id="GO:0032259">
    <property type="term" value="P:methylation"/>
    <property type="evidence" value="ECO:0007669"/>
    <property type="project" value="UniProtKB-KW"/>
</dbReference>
<dbReference type="Gene3D" id="3.30.160.60">
    <property type="entry name" value="Classic Zinc Finger"/>
    <property type="match status" value="8"/>
</dbReference>
<keyword evidence="5" id="KW-0217">Developmental protein</keyword>
<dbReference type="Gene3D" id="2.170.270.10">
    <property type="entry name" value="SET domain"/>
    <property type="match status" value="1"/>
</dbReference>
<comment type="caution">
    <text evidence="19">The sequence shown here is derived from an EMBL/GenBank/DDBJ whole genome shotgun (WGS) entry which is preliminary data.</text>
</comment>
<sequence>MSRLNLRQIPRISYYEPEEPSFDEYLFCSECGDYVYDYCSIHGPLLVVPDNKVPKKTKLPSYVPRAALTIPNVFLHLAPSIIPGAGLGVFATLTLPAGVRFGPYRGEITKEIVSMYCWQIYDENNKPKHVVDAADGDRSNWMRYVNCSRNWNEQNLLAYQYKGQVYYRTIKRVPRFTELLVFYGSEFASYLNVDLRLYNSPPKIHGNISFISLHSFFYYRNPDLESPTIKSKPKVKKDNQPINKKGKHPAKIMKKKNLKEKSVNILTKKTSGASTKYIFECDGCNKKFSTKDILAKHISYCHKTQKKLDTTAVRTQVEQTPVPQLTEIFNCDICEFKTSQKRRILAHLKAHVAKQVYCCNNCDYKCITNSNLQNHMKIHTGEKPFSCNICEYKCIQKSSLQKHMKIHTGEKPFSCNICVYKCITKSDLQRHMKIHTGEKPFSCHICKYQCIQKSNLQSHMKIHTGEKPFSCNICVYKCITKSDLQRHMKIHTGEKPFSCHICKYQCIQKSNLQSHMKIHTGEKPFSCHICKYQCIRKSNLKTHMKRHTRAEPFS</sequence>
<feature type="domain" description="C2H2-type" evidence="17">
    <location>
        <begin position="441"/>
        <end position="468"/>
    </location>
</feature>
<evidence type="ECO:0000256" key="7">
    <source>
        <dbReference type="ARBA" id="ARBA00022679"/>
    </source>
</evidence>
<dbReference type="CDD" id="cd19193">
    <property type="entry name" value="PR-SET_PRDM7_9"/>
    <property type="match status" value="1"/>
</dbReference>
<dbReference type="InterPro" id="IPR044417">
    <property type="entry name" value="PRDM7_9_PR-SET"/>
</dbReference>
<dbReference type="PROSITE" id="PS50157">
    <property type="entry name" value="ZINC_FINGER_C2H2_2"/>
    <property type="match status" value="8"/>
</dbReference>
<feature type="domain" description="C2H2-type" evidence="17">
    <location>
        <begin position="279"/>
        <end position="307"/>
    </location>
</feature>
<protein>
    <recommendedName>
        <fullName evidence="4">Protein hunchback</fullName>
    </recommendedName>
</protein>
<keyword evidence="5" id="KW-0302">Gap protein</keyword>
<evidence type="ECO:0000256" key="6">
    <source>
        <dbReference type="ARBA" id="ARBA00022603"/>
    </source>
</evidence>
<evidence type="ECO:0000256" key="11">
    <source>
        <dbReference type="ARBA" id="ARBA00022771"/>
    </source>
</evidence>
<dbReference type="InterPro" id="IPR001214">
    <property type="entry name" value="SET_dom"/>
</dbReference>
<proteinExistence type="inferred from homology"/>
<feature type="domain" description="C2H2-type" evidence="17">
    <location>
        <begin position="525"/>
        <end position="552"/>
    </location>
</feature>
<dbReference type="GO" id="GO:0005634">
    <property type="term" value="C:nucleus"/>
    <property type="evidence" value="ECO:0007669"/>
    <property type="project" value="UniProtKB-SubCell"/>
</dbReference>
<feature type="domain" description="C2H2-type" evidence="17">
    <location>
        <begin position="413"/>
        <end position="440"/>
    </location>
</feature>
<evidence type="ECO:0000313" key="19">
    <source>
        <dbReference type="EMBL" id="CAK1592024.1"/>
    </source>
</evidence>
<accession>A0AAV1LCG8</accession>
<dbReference type="GO" id="GO:0003700">
    <property type="term" value="F:DNA-binding transcription factor activity"/>
    <property type="evidence" value="ECO:0007669"/>
    <property type="project" value="TreeGrafter"/>
</dbReference>
<dbReference type="Pfam" id="PF23611">
    <property type="entry name" value="zf-C2H2_16"/>
    <property type="match status" value="1"/>
</dbReference>
<comment type="subcellular location">
    <subcellularLocation>
        <location evidence="2">Nucleus</location>
    </subcellularLocation>
</comment>
<dbReference type="Pfam" id="PF21549">
    <property type="entry name" value="PRDM2_PR"/>
    <property type="match status" value="1"/>
</dbReference>
<dbReference type="InterPro" id="IPR013087">
    <property type="entry name" value="Znf_C2H2_type"/>
</dbReference>
<keyword evidence="8" id="KW-0949">S-adenosyl-L-methionine</keyword>
<dbReference type="SMART" id="SM00317">
    <property type="entry name" value="SET"/>
    <property type="match status" value="1"/>
</dbReference>
<keyword evidence="14" id="KW-0539">Nucleus</keyword>
<evidence type="ECO:0000256" key="5">
    <source>
        <dbReference type="ARBA" id="ARBA00022492"/>
    </source>
</evidence>
<evidence type="ECO:0000259" key="17">
    <source>
        <dbReference type="PROSITE" id="PS50157"/>
    </source>
</evidence>
<dbReference type="InterPro" id="IPR036236">
    <property type="entry name" value="Znf_C2H2_sf"/>
</dbReference>
<dbReference type="InterPro" id="IPR046341">
    <property type="entry name" value="SET_dom_sf"/>
</dbReference>
<keyword evidence="11 15" id="KW-0863">Zinc-finger</keyword>
<dbReference type="InterPro" id="IPR050589">
    <property type="entry name" value="Ikaros_C2H2-ZF"/>
</dbReference>
<evidence type="ECO:0000256" key="15">
    <source>
        <dbReference type="PROSITE-ProRule" id="PRU00042"/>
    </source>
</evidence>
<dbReference type="GO" id="GO:0006357">
    <property type="term" value="P:regulation of transcription by RNA polymerase II"/>
    <property type="evidence" value="ECO:0007669"/>
    <property type="project" value="TreeGrafter"/>
</dbReference>
<gene>
    <name evidence="19" type="ORF">PARMNEM_LOCUS12091</name>
</gene>
<dbReference type="Pfam" id="PF00096">
    <property type="entry name" value="zf-C2H2"/>
    <property type="match status" value="7"/>
</dbReference>
<feature type="domain" description="C2H2-type" evidence="17">
    <location>
        <begin position="497"/>
        <end position="524"/>
    </location>
</feature>
<dbReference type="GO" id="GO:0035282">
    <property type="term" value="P:segmentation"/>
    <property type="evidence" value="ECO:0007669"/>
    <property type="project" value="UniProtKB-KW"/>
</dbReference>
<dbReference type="GO" id="GO:0008270">
    <property type="term" value="F:zinc ion binding"/>
    <property type="evidence" value="ECO:0007669"/>
    <property type="project" value="UniProtKB-KW"/>
</dbReference>
<dbReference type="SMART" id="SM00355">
    <property type="entry name" value="ZnF_C2H2"/>
    <property type="match status" value="9"/>
</dbReference>
<keyword evidence="6" id="KW-0489">Methyltransferase</keyword>
<evidence type="ECO:0000256" key="1">
    <source>
        <dbReference type="ARBA" id="ARBA00003983"/>
    </source>
</evidence>
<reference evidence="19 20" key="1">
    <citation type="submission" date="2023-11" db="EMBL/GenBank/DDBJ databases">
        <authorList>
            <person name="Hedman E."/>
            <person name="Englund M."/>
            <person name="Stromberg M."/>
            <person name="Nyberg Akerstrom W."/>
            <person name="Nylinder S."/>
            <person name="Jareborg N."/>
            <person name="Kallberg Y."/>
            <person name="Kronander E."/>
        </authorList>
    </citation>
    <scope>NUCLEOTIDE SEQUENCE [LARGE SCALE GENOMIC DNA]</scope>
</reference>
<feature type="domain" description="C2H2-type" evidence="17">
    <location>
        <begin position="469"/>
        <end position="496"/>
    </location>
</feature>
<feature type="domain" description="C2H2-type" evidence="17">
    <location>
        <begin position="357"/>
        <end position="384"/>
    </location>
</feature>
<keyword evidence="7" id="KW-0808">Transferase</keyword>
<keyword evidence="20" id="KW-1185">Reference proteome</keyword>
<evidence type="ECO:0000259" key="18">
    <source>
        <dbReference type="PROSITE" id="PS50280"/>
    </source>
</evidence>
<dbReference type="PROSITE" id="PS50280">
    <property type="entry name" value="SET"/>
    <property type="match status" value="1"/>
</dbReference>
<dbReference type="Proteomes" id="UP001314205">
    <property type="component" value="Unassembled WGS sequence"/>
</dbReference>
<evidence type="ECO:0000313" key="20">
    <source>
        <dbReference type="Proteomes" id="UP001314205"/>
    </source>
</evidence>
<feature type="region of interest" description="Disordered" evidence="16">
    <location>
        <begin position="228"/>
        <end position="247"/>
    </location>
</feature>
<evidence type="ECO:0000256" key="8">
    <source>
        <dbReference type="ARBA" id="ARBA00022691"/>
    </source>
</evidence>
<evidence type="ECO:0000256" key="4">
    <source>
        <dbReference type="ARBA" id="ARBA00013638"/>
    </source>
</evidence>
<dbReference type="PROSITE" id="PS00028">
    <property type="entry name" value="ZINC_FINGER_C2H2_1"/>
    <property type="match status" value="8"/>
</dbReference>
<keyword evidence="9" id="KW-0479">Metal-binding</keyword>
<dbReference type="GO" id="GO:0000978">
    <property type="term" value="F:RNA polymerase II cis-regulatory region sequence-specific DNA binding"/>
    <property type="evidence" value="ECO:0007669"/>
    <property type="project" value="TreeGrafter"/>
</dbReference>
<dbReference type="FunFam" id="3.30.160.60:FF:000446">
    <property type="entry name" value="Zinc finger protein"/>
    <property type="match status" value="4"/>
</dbReference>
<keyword evidence="12" id="KW-0862">Zinc</keyword>
<comment type="function">
    <text evidence="1">Gap class segmentation protein that controls development of head structures.</text>
</comment>
<evidence type="ECO:0000256" key="3">
    <source>
        <dbReference type="ARBA" id="ARBA00007746"/>
    </source>
</evidence>
<evidence type="ECO:0000256" key="16">
    <source>
        <dbReference type="SAM" id="MobiDB-lite"/>
    </source>
</evidence>
<dbReference type="GO" id="GO:0008757">
    <property type="term" value="F:S-adenosylmethionine-dependent methyltransferase activity"/>
    <property type="evidence" value="ECO:0007669"/>
    <property type="project" value="UniProtKB-ARBA"/>
</dbReference>